<evidence type="ECO:0000259" key="1">
    <source>
        <dbReference type="Pfam" id="PF00248"/>
    </source>
</evidence>
<dbReference type="InterPro" id="IPR020471">
    <property type="entry name" value="AKR"/>
</dbReference>
<dbReference type="GO" id="GO:0016491">
    <property type="term" value="F:oxidoreductase activity"/>
    <property type="evidence" value="ECO:0007669"/>
    <property type="project" value="InterPro"/>
</dbReference>
<accession>A0A2S5BJ17</accession>
<reference evidence="2 3" key="1">
    <citation type="journal article" date="2018" name="Front. Microbiol.">
        <title>Prospects for Fungal Bioremediation of Acidic Radioactive Waste Sites: Characterization and Genome Sequence of Rhodotorula taiwanensis MD1149.</title>
        <authorList>
            <person name="Tkavc R."/>
            <person name="Matrosova V.Y."/>
            <person name="Grichenko O.E."/>
            <person name="Gostincar C."/>
            <person name="Volpe R.P."/>
            <person name="Klimenkova P."/>
            <person name="Gaidamakova E.K."/>
            <person name="Zhou C.E."/>
            <person name="Stewart B.J."/>
            <person name="Lyman M.G."/>
            <person name="Malfatti S.A."/>
            <person name="Rubinfeld B."/>
            <person name="Courtot M."/>
            <person name="Singh J."/>
            <person name="Dalgard C.L."/>
            <person name="Hamilton T."/>
            <person name="Frey K.G."/>
            <person name="Gunde-Cimerman N."/>
            <person name="Dugan L."/>
            <person name="Daly M.J."/>
        </authorList>
    </citation>
    <scope>NUCLEOTIDE SEQUENCE [LARGE SCALE GENOMIC DNA]</scope>
    <source>
        <strain evidence="2 3">MD1149</strain>
    </source>
</reference>
<evidence type="ECO:0000313" key="2">
    <source>
        <dbReference type="EMBL" id="POY76769.1"/>
    </source>
</evidence>
<dbReference type="SUPFAM" id="SSF51430">
    <property type="entry name" value="NAD(P)-linked oxidoreductase"/>
    <property type="match status" value="1"/>
</dbReference>
<feature type="domain" description="NADP-dependent oxidoreductase" evidence="1">
    <location>
        <begin position="36"/>
        <end position="284"/>
    </location>
</feature>
<dbReference type="Gene3D" id="3.20.20.100">
    <property type="entry name" value="NADP-dependent oxidoreductase domain"/>
    <property type="match status" value="1"/>
</dbReference>
<dbReference type="PANTHER" id="PTHR11732">
    <property type="entry name" value="ALDO/KETO REDUCTASE"/>
    <property type="match status" value="1"/>
</dbReference>
<dbReference type="AlphaFoldDB" id="A0A2S5BJ17"/>
<name>A0A2S5BJ17_9BASI</name>
<organism evidence="2 3">
    <name type="scientific">Rhodotorula taiwanensis</name>
    <dbReference type="NCBI Taxonomy" id="741276"/>
    <lineage>
        <taxon>Eukaryota</taxon>
        <taxon>Fungi</taxon>
        <taxon>Dikarya</taxon>
        <taxon>Basidiomycota</taxon>
        <taxon>Pucciniomycotina</taxon>
        <taxon>Microbotryomycetes</taxon>
        <taxon>Sporidiobolales</taxon>
        <taxon>Sporidiobolaceae</taxon>
        <taxon>Rhodotorula</taxon>
    </lineage>
</organism>
<dbReference type="Proteomes" id="UP000237144">
    <property type="component" value="Unassembled WGS sequence"/>
</dbReference>
<protein>
    <recommendedName>
        <fullName evidence="1">NADP-dependent oxidoreductase domain-containing protein</fullName>
    </recommendedName>
</protein>
<evidence type="ECO:0000313" key="3">
    <source>
        <dbReference type="Proteomes" id="UP000237144"/>
    </source>
</evidence>
<dbReference type="InterPro" id="IPR036812">
    <property type="entry name" value="NAD(P)_OxRdtase_dom_sf"/>
</dbReference>
<comment type="caution">
    <text evidence="2">The sequence shown here is derived from an EMBL/GenBank/DDBJ whole genome shotgun (WGS) entry which is preliminary data.</text>
</comment>
<dbReference type="STRING" id="741276.A0A2S5BJ17"/>
<sequence>MSLPTITLSDGLKVPALAWGNGSGNARKTPVESGITAIKAVDTAQGYNNEEETAQSLKEGVQLAGISTGDIFLTTKVSTENGDPNAAGIALEDLRESVKKSLARLGRQPDLLLVHNPFVPPKGKLVEFWKILEELKDDGTITASLGVSNFRPQDFEELLPQCKYKPVVNQIEYHPYVLAHLDPILKIMSEHSIRVASYGPMSPVLRHPSKKGGPIGPLLKKAAERLSRENGGVEVDAAMVCLLWCRAKGAIAVSASANPQNIEKLARTQTLPDLTADEVDEIERTGRKVHFRAYDEHMCVDFPAPDLPQDL</sequence>
<dbReference type="InterPro" id="IPR023210">
    <property type="entry name" value="NADP_OxRdtase_dom"/>
</dbReference>
<keyword evidence="3" id="KW-1185">Reference proteome</keyword>
<dbReference type="Pfam" id="PF00248">
    <property type="entry name" value="Aldo_ket_red"/>
    <property type="match status" value="1"/>
</dbReference>
<dbReference type="EMBL" id="PJQD01000001">
    <property type="protein sequence ID" value="POY76769.1"/>
    <property type="molecule type" value="Genomic_DNA"/>
</dbReference>
<gene>
    <name evidence="2" type="ORF">BMF94_0018</name>
</gene>
<dbReference type="OrthoDB" id="416253at2759"/>
<proteinExistence type="predicted"/>